<dbReference type="PANTHER" id="PTHR43289:SF6">
    <property type="entry name" value="SERINE_THREONINE-PROTEIN KINASE NEKL-3"/>
    <property type="match status" value="1"/>
</dbReference>
<evidence type="ECO:0000256" key="5">
    <source>
        <dbReference type="SAM" id="Phobius"/>
    </source>
</evidence>
<accession>A0A4P2QTZ2</accession>
<evidence type="ECO:0000256" key="2">
    <source>
        <dbReference type="ARBA" id="ARBA00022741"/>
    </source>
</evidence>
<dbReference type="SMART" id="SM00220">
    <property type="entry name" value="S_TKc"/>
    <property type="match status" value="1"/>
</dbReference>
<dbReference type="PANTHER" id="PTHR43289">
    <property type="entry name" value="MITOGEN-ACTIVATED PROTEIN KINASE KINASE KINASE 20-RELATED"/>
    <property type="match status" value="1"/>
</dbReference>
<evidence type="ECO:0000256" key="4">
    <source>
        <dbReference type="ARBA" id="ARBA00022840"/>
    </source>
</evidence>
<dbReference type="PROSITE" id="PS50011">
    <property type="entry name" value="PROTEIN_KINASE_DOM"/>
    <property type="match status" value="1"/>
</dbReference>
<dbReference type="PROSITE" id="PS00108">
    <property type="entry name" value="PROTEIN_KINASE_ST"/>
    <property type="match status" value="1"/>
</dbReference>
<feature type="domain" description="Protein kinase" evidence="6">
    <location>
        <begin position="1"/>
        <end position="261"/>
    </location>
</feature>
<protein>
    <submittedName>
        <fullName evidence="7">Protein kinase</fullName>
        <ecNumber evidence="7">2.7.11.1</ecNumber>
    </submittedName>
</protein>
<dbReference type="InterPro" id="IPR000719">
    <property type="entry name" value="Prot_kinase_dom"/>
</dbReference>
<dbReference type="EC" id="2.7.11.1" evidence="7"/>
<dbReference type="Pfam" id="PF00069">
    <property type="entry name" value="Pkinase"/>
    <property type="match status" value="1"/>
</dbReference>
<sequence length="341" mass="35822">MGEVWRAHDSVRRVDVALKFLVVARSGRNLDAIERLRLEARVAARLGQKTGGVVAVHDAGEDPTAGPYLVMEYVRGRSLRQLLDERGKVPAVELAALLRQLGEALSVAHGLGIVHRDIKPSNILLVEGSDGHLCTKITDFGIAKWVGEDRPADFRRRTADGVVLGTPAYLSPEHTCEGQAGPQLDLWSLAVVAHEALTGQQPFPGRNLAAVLASILVGARPPVTTLCPEAPPALEAWFARAFAISPSERFPSVEAMIAAFAAAAGEAPARRGPRRRRLAAAGVAVALGVALAAYLLSRPSGGAGARGADEALREAARTAGRAVDAAQGATARLLGRQGTTP</sequence>
<keyword evidence="1 7" id="KW-0808">Transferase</keyword>
<evidence type="ECO:0000313" key="8">
    <source>
        <dbReference type="Proteomes" id="UP000295497"/>
    </source>
</evidence>
<dbReference type="Gene3D" id="3.30.200.20">
    <property type="entry name" value="Phosphorylase Kinase, domain 1"/>
    <property type="match status" value="1"/>
</dbReference>
<organism evidence="7 8">
    <name type="scientific">Sorangium cellulosum</name>
    <name type="common">Polyangium cellulosum</name>
    <dbReference type="NCBI Taxonomy" id="56"/>
    <lineage>
        <taxon>Bacteria</taxon>
        <taxon>Pseudomonadati</taxon>
        <taxon>Myxococcota</taxon>
        <taxon>Polyangia</taxon>
        <taxon>Polyangiales</taxon>
        <taxon>Polyangiaceae</taxon>
        <taxon>Sorangium</taxon>
    </lineage>
</organism>
<feature type="transmembrane region" description="Helical" evidence="5">
    <location>
        <begin position="278"/>
        <end position="296"/>
    </location>
</feature>
<evidence type="ECO:0000256" key="3">
    <source>
        <dbReference type="ARBA" id="ARBA00022777"/>
    </source>
</evidence>
<keyword evidence="3 7" id="KW-0418">Kinase</keyword>
<dbReference type="InterPro" id="IPR011009">
    <property type="entry name" value="Kinase-like_dom_sf"/>
</dbReference>
<evidence type="ECO:0000256" key="1">
    <source>
        <dbReference type="ARBA" id="ARBA00022679"/>
    </source>
</evidence>
<keyword evidence="5" id="KW-0472">Membrane</keyword>
<keyword evidence="5" id="KW-1133">Transmembrane helix</keyword>
<dbReference type="Proteomes" id="UP000295497">
    <property type="component" value="Chromosome"/>
</dbReference>
<reference evidence="7 8" key="1">
    <citation type="submission" date="2015-09" db="EMBL/GenBank/DDBJ databases">
        <title>Sorangium comparison.</title>
        <authorList>
            <person name="Zaburannyi N."/>
            <person name="Bunk B."/>
            <person name="Overmann J."/>
            <person name="Mueller R."/>
        </authorList>
    </citation>
    <scope>NUCLEOTIDE SEQUENCE [LARGE SCALE GENOMIC DNA]</scope>
    <source>
        <strain evidence="7 8">So ce836</strain>
    </source>
</reference>
<dbReference type="InterPro" id="IPR008271">
    <property type="entry name" value="Ser/Thr_kinase_AS"/>
</dbReference>
<dbReference type="Gene3D" id="1.10.510.10">
    <property type="entry name" value="Transferase(Phosphotransferase) domain 1"/>
    <property type="match status" value="1"/>
</dbReference>
<dbReference type="AlphaFoldDB" id="A0A4P2QTZ2"/>
<keyword evidence="4" id="KW-0067">ATP-binding</keyword>
<dbReference type="SUPFAM" id="SSF56112">
    <property type="entry name" value="Protein kinase-like (PK-like)"/>
    <property type="match status" value="1"/>
</dbReference>
<dbReference type="GO" id="GO:0004674">
    <property type="term" value="F:protein serine/threonine kinase activity"/>
    <property type="evidence" value="ECO:0007669"/>
    <property type="project" value="UniProtKB-EC"/>
</dbReference>
<keyword evidence="2" id="KW-0547">Nucleotide-binding</keyword>
<evidence type="ECO:0000313" key="7">
    <source>
        <dbReference type="EMBL" id="AUX33819.1"/>
    </source>
</evidence>
<dbReference type="EMBL" id="CP012672">
    <property type="protein sequence ID" value="AUX33819.1"/>
    <property type="molecule type" value="Genomic_DNA"/>
</dbReference>
<dbReference type="CDD" id="cd14014">
    <property type="entry name" value="STKc_PknB_like"/>
    <property type="match status" value="1"/>
</dbReference>
<evidence type="ECO:0000259" key="6">
    <source>
        <dbReference type="PROSITE" id="PS50011"/>
    </source>
</evidence>
<name>A0A4P2QTZ2_SORCE</name>
<gene>
    <name evidence="7" type="ORF">SOCE836_059830</name>
</gene>
<proteinExistence type="predicted"/>
<keyword evidence="5" id="KW-0812">Transmembrane</keyword>
<dbReference type="GO" id="GO:0005524">
    <property type="term" value="F:ATP binding"/>
    <property type="evidence" value="ECO:0007669"/>
    <property type="project" value="UniProtKB-KW"/>
</dbReference>